<evidence type="ECO:0000256" key="1">
    <source>
        <dbReference type="ARBA" id="ARBA00023125"/>
    </source>
</evidence>
<dbReference type="SMART" id="SM00862">
    <property type="entry name" value="Trans_reg_C"/>
    <property type="match status" value="1"/>
</dbReference>
<dbReference type="GO" id="GO:0000160">
    <property type="term" value="P:phosphorelay signal transduction system"/>
    <property type="evidence" value="ECO:0007669"/>
    <property type="project" value="InterPro"/>
</dbReference>
<protein>
    <recommendedName>
        <fullName evidence="3">OmpR/PhoB-type domain-containing protein</fullName>
    </recommendedName>
</protein>
<proteinExistence type="predicted"/>
<keyword evidence="1 2" id="KW-0238">DNA-binding</keyword>
<evidence type="ECO:0000313" key="4">
    <source>
        <dbReference type="EMBL" id="RKP47684.1"/>
    </source>
</evidence>
<dbReference type="OrthoDB" id="8999844at2"/>
<reference evidence="4 5" key="1">
    <citation type="submission" date="2018-10" db="EMBL/GenBank/DDBJ databases">
        <title>Robbsia sp. DHC34, isolated from soil.</title>
        <authorList>
            <person name="Gao Z.-H."/>
            <person name="Qiu L.-H."/>
        </authorList>
    </citation>
    <scope>NUCLEOTIDE SEQUENCE [LARGE SCALE GENOMIC DNA]</scope>
    <source>
        <strain evidence="4 5">DHC34</strain>
    </source>
</reference>
<dbReference type="CDD" id="cd00383">
    <property type="entry name" value="trans_reg_C"/>
    <property type="match status" value="1"/>
</dbReference>
<gene>
    <name evidence="4" type="ORF">D7S86_22200</name>
</gene>
<dbReference type="AlphaFoldDB" id="A0A494XHX2"/>
<dbReference type="Pfam" id="PF00486">
    <property type="entry name" value="Trans_reg_C"/>
    <property type="match status" value="1"/>
</dbReference>
<feature type="DNA-binding region" description="OmpR/PhoB-type" evidence="2">
    <location>
        <begin position="120"/>
        <end position="219"/>
    </location>
</feature>
<keyword evidence="5" id="KW-1185">Reference proteome</keyword>
<evidence type="ECO:0000256" key="2">
    <source>
        <dbReference type="PROSITE-ProRule" id="PRU01091"/>
    </source>
</evidence>
<dbReference type="PROSITE" id="PS51755">
    <property type="entry name" value="OMPR_PHOB"/>
    <property type="match status" value="1"/>
</dbReference>
<organism evidence="4 5">
    <name type="scientific">Pararobbsia silviterrae</name>
    <dbReference type="NCBI Taxonomy" id="1792498"/>
    <lineage>
        <taxon>Bacteria</taxon>
        <taxon>Pseudomonadati</taxon>
        <taxon>Pseudomonadota</taxon>
        <taxon>Betaproteobacteria</taxon>
        <taxon>Burkholderiales</taxon>
        <taxon>Burkholderiaceae</taxon>
        <taxon>Pararobbsia</taxon>
    </lineage>
</organism>
<dbReference type="Proteomes" id="UP000270342">
    <property type="component" value="Unassembled WGS sequence"/>
</dbReference>
<dbReference type="SUPFAM" id="SSF46894">
    <property type="entry name" value="C-terminal effector domain of the bipartite response regulators"/>
    <property type="match status" value="1"/>
</dbReference>
<accession>A0A494XHX2</accession>
<evidence type="ECO:0000313" key="5">
    <source>
        <dbReference type="Proteomes" id="UP000270342"/>
    </source>
</evidence>
<dbReference type="GO" id="GO:0006355">
    <property type="term" value="P:regulation of DNA-templated transcription"/>
    <property type="evidence" value="ECO:0007669"/>
    <property type="project" value="InterPro"/>
</dbReference>
<dbReference type="InterPro" id="IPR001867">
    <property type="entry name" value="OmpR/PhoB-type_DNA-bd"/>
</dbReference>
<feature type="domain" description="OmpR/PhoB-type" evidence="3">
    <location>
        <begin position="120"/>
        <end position="219"/>
    </location>
</feature>
<sequence length="221" mass="25171">MRILIFPVNTTEARYLAKGLIEIGHSVEVVGAASERESACARETFDVVIRVTDVLCETDWIDERIAPWRVCASDAVTVIFRTRGERVHDVRMVPGTHAVFDMATSFHEFHEAIVSLHRELSPLRASRLDALDTKSSTYRAGGKICRLTRQELLLMECLLRDGADPVTWERIMRYVWPGRRDVRRTNLTIVASRLRSKLQQARFEANLIAVRGVGYRFAPTC</sequence>
<name>A0A494XHX2_9BURK</name>
<evidence type="ECO:0000259" key="3">
    <source>
        <dbReference type="PROSITE" id="PS51755"/>
    </source>
</evidence>
<dbReference type="Gene3D" id="1.10.10.10">
    <property type="entry name" value="Winged helix-like DNA-binding domain superfamily/Winged helix DNA-binding domain"/>
    <property type="match status" value="1"/>
</dbReference>
<dbReference type="InterPro" id="IPR016032">
    <property type="entry name" value="Sig_transdc_resp-reg_C-effctor"/>
</dbReference>
<dbReference type="InterPro" id="IPR036388">
    <property type="entry name" value="WH-like_DNA-bd_sf"/>
</dbReference>
<comment type="caution">
    <text evidence="4">The sequence shown here is derived from an EMBL/GenBank/DDBJ whole genome shotgun (WGS) entry which is preliminary data.</text>
</comment>
<dbReference type="GO" id="GO:0003677">
    <property type="term" value="F:DNA binding"/>
    <property type="evidence" value="ECO:0007669"/>
    <property type="project" value="UniProtKB-UniRule"/>
</dbReference>
<dbReference type="EMBL" id="RBZU01000012">
    <property type="protein sequence ID" value="RKP47684.1"/>
    <property type="molecule type" value="Genomic_DNA"/>
</dbReference>
<dbReference type="RefSeq" id="WP_121089444.1">
    <property type="nucleotide sequence ID" value="NZ_RBZU01000012.1"/>
</dbReference>